<dbReference type="Pfam" id="PF12840">
    <property type="entry name" value="HTH_20"/>
    <property type="match status" value="1"/>
</dbReference>
<evidence type="ECO:0000256" key="3">
    <source>
        <dbReference type="ARBA" id="ARBA00023163"/>
    </source>
</evidence>
<keyword evidence="1" id="KW-0805">Transcription regulation</keyword>
<reference evidence="6" key="1">
    <citation type="journal article" date="2019" name="Int. J. Syst. Evol. Microbiol.">
        <title>The Global Catalogue of Microorganisms (GCM) 10K type strain sequencing project: providing services to taxonomists for standard genome sequencing and annotation.</title>
        <authorList>
            <consortium name="The Broad Institute Genomics Platform"/>
            <consortium name="The Broad Institute Genome Sequencing Center for Infectious Disease"/>
            <person name="Wu L."/>
            <person name="Ma J."/>
        </authorList>
    </citation>
    <scope>NUCLEOTIDE SEQUENCE [LARGE SCALE GENOMIC DNA]</scope>
    <source>
        <strain evidence="6">XZYJ18</strain>
    </source>
</reference>
<dbReference type="EMBL" id="JBHSFQ010000026">
    <property type="protein sequence ID" value="MFC4564604.1"/>
    <property type="molecule type" value="Genomic_DNA"/>
</dbReference>
<dbReference type="Proteomes" id="UP001595923">
    <property type="component" value="Unassembled WGS sequence"/>
</dbReference>
<comment type="caution">
    <text evidence="5">The sequence shown here is derived from an EMBL/GenBank/DDBJ whole genome shotgun (WGS) entry which is preliminary data.</text>
</comment>
<dbReference type="InterPro" id="IPR036388">
    <property type="entry name" value="WH-like_DNA-bd_sf"/>
</dbReference>
<evidence type="ECO:0000256" key="1">
    <source>
        <dbReference type="ARBA" id="ARBA00023015"/>
    </source>
</evidence>
<gene>
    <name evidence="5" type="ORF">ACFO4E_22330</name>
</gene>
<keyword evidence="2" id="KW-0238">DNA-binding</keyword>
<dbReference type="InterPro" id="IPR001845">
    <property type="entry name" value="HTH_ArsR_DNA-bd_dom"/>
</dbReference>
<dbReference type="InterPro" id="IPR051011">
    <property type="entry name" value="Metal_resp_trans_reg"/>
</dbReference>
<evidence type="ECO:0000259" key="4">
    <source>
        <dbReference type="PROSITE" id="PS50987"/>
    </source>
</evidence>
<sequence length="325" mass="35265">MLRIHFSPGDWAKTRVVSRPEPMWEIVLSLYMLADPSDELVFGPWRRRVLSRLPPESRMLLDLVPAVGYSPDFLSPLTDGHGLREGIGEVLNAPRRRIGGELDLLFGDRGRPAWTQGLARKEPRSVRELGRALNSYFEAALRPHWGYVSDAARDSAASVGTGGGPVAPIVRAAAAPASRSRPRTVELPFGFDQDLHLRGRGLLVIPAFFCATRPVTFFDPSMPPVLLYPVAHAPASFLAHSSESPRSGVDVLARLLGRTRAGVLRALGDDRTTGELARVLDISVPSASEHASLLRAAGLVASQREGNTVRHSLTALGLDLLHPTP</sequence>
<dbReference type="PANTHER" id="PTHR43132">
    <property type="entry name" value="ARSENICAL RESISTANCE OPERON REPRESSOR ARSR-RELATED"/>
    <property type="match status" value="1"/>
</dbReference>
<protein>
    <submittedName>
        <fullName evidence="5">ArsR/SmtB family transcription factor</fullName>
    </submittedName>
</protein>
<keyword evidence="3" id="KW-0804">Transcription</keyword>
<name>A0ABV9E331_9ACTN</name>
<dbReference type="PANTHER" id="PTHR43132:SF8">
    <property type="entry name" value="HTH-TYPE TRANSCRIPTIONAL REGULATOR KMTR"/>
    <property type="match status" value="1"/>
</dbReference>
<dbReference type="RefSeq" id="WP_378577877.1">
    <property type="nucleotide sequence ID" value="NZ_JBHSFQ010000026.1"/>
</dbReference>
<dbReference type="PROSITE" id="PS50987">
    <property type="entry name" value="HTH_ARSR_2"/>
    <property type="match status" value="1"/>
</dbReference>
<proteinExistence type="predicted"/>
<feature type="domain" description="HTH arsR-type" evidence="4">
    <location>
        <begin position="240"/>
        <end position="325"/>
    </location>
</feature>
<accession>A0ABV9E331</accession>
<dbReference type="InterPro" id="IPR036390">
    <property type="entry name" value="WH_DNA-bd_sf"/>
</dbReference>
<dbReference type="Gene3D" id="1.10.10.10">
    <property type="entry name" value="Winged helix-like DNA-binding domain superfamily/Winged helix DNA-binding domain"/>
    <property type="match status" value="1"/>
</dbReference>
<dbReference type="PRINTS" id="PR00778">
    <property type="entry name" value="HTHARSR"/>
</dbReference>
<keyword evidence="6" id="KW-1185">Reference proteome</keyword>
<dbReference type="InterPro" id="IPR011991">
    <property type="entry name" value="ArsR-like_HTH"/>
</dbReference>
<organism evidence="5 6">
    <name type="scientific">Nocardiopsis mangrovi</name>
    <dbReference type="NCBI Taxonomy" id="1179818"/>
    <lineage>
        <taxon>Bacteria</taxon>
        <taxon>Bacillati</taxon>
        <taxon>Actinomycetota</taxon>
        <taxon>Actinomycetes</taxon>
        <taxon>Streptosporangiales</taxon>
        <taxon>Nocardiopsidaceae</taxon>
        <taxon>Nocardiopsis</taxon>
    </lineage>
</organism>
<evidence type="ECO:0000313" key="5">
    <source>
        <dbReference type="EMBL" id="MFC4564604.1"/>
    </source>
</evidence>
<dbReference type="CDD" id="cd00090">
    <property type="entry name" value="HTH_ARSR"/>
    <property type="match status" value="1"/>
</dbReference>
<dbReference type="SUPFAM" id="SSF46785">
    <property type="entry name" value="Winged helix' DNA-binding domain"/>
    <property type="match status" value="1"/>
</dbReference>
<dbReference type="SMART" id="SM00418">
    <property type="entry name" value="HTH_ARSR"/>
    <property type="match status" value="1"/>
</dbReference>
<evidence type="ECO:0000256" key="2">
    <source>
        <dbReference type="ARBA" id="ARBA00023125"/>
    </source>
</evidence>
<evidence type="ECO:0000313" key="6">
    <source>
        <dbReference type="Proteomes" id="UP001595923"/>
    </source>
</evidence>